<name>A0AAV6WZB3_9LAMI</name>
<gene>
    <name evidence="1" type="ORF">BUALT_Bualt12G0054400</name>
</gene>
<dbReference type="Proteomes" id="UP000826271">
    <property type="component" value="Unassembled WGS sequence"/>
</dbReference>
<accession>A0AAV6WZB3</accession>
<protein>
    <submittedName>
        <fullName evidence="1">Uncharacterized protein</fullName>
    </submittedName>
</protein>
<comment type="caution">
    <text evidence="1">The sequence shown here is derived from an EMBL/GenBank/DDBJ whole genome shotgun (WGS) entry which is preliminary data.</text>
</comment>
<dbReference type="AlphaFoldDB" id="A0AAV6WZB3"/>
<organism evidence="1 2">
    <name type="scientific">Buddleja alternifolia</name>
    <dbReference type="NCBI Taxonomy" id="168488"/>
    <lineage>
        <taxon>Eukaryota</taxon>
        <taxon>Viridiplantae</taxon>
        <taxon>Streptophyta</taxon>
        <taxon>Embryophyta</taxon>
        <taxon>Tracheophyta</taxon>
        <taxon>Spermatophyta</taxon>
        <taxon>Magnoliopsida</taxon>
        <taxon>eudicotyledons</taxon>
        <taxon>Gunneridae</taxon>
        <taxon>Pentapetalae</taxon>
        <taxon>asterids</taxon>
        <taxon>lamiids</taxon>
        <taxon>Lamiales</taxon>
        <taxon>Scrophulariaceae</taxon>
        <taxon>Buddlejeae</taxon>
        <taxon>Buddleja</taxon>
    </lineage>
</organism>
<proteinExistence type="predicted"/>
<keyword evidence="2" id="KW-1185">Reference proteome</keyword>
<evidence type="ECO:0000313" key="2">
    <source>
        <dbReference type="Proteomes" id="UP000826271"/>
    </source>
</evidence>
<dbReference type="EMBL" id="WHWC01000012">
    <property type="protein sequence ID" value="KAG8372325.1"/>
    <property type="molecule type" value="Genomic_DNA"/>
</dbReference>
<sequence>MASNITPAATVSGSYDVLTEILLHLPCKSLVRFQSMFTDSWSPMYCVRFDQIPITFVGNNRPNLSILSMIIGERVEDYSALLFHMAGRIMAPRLYFKENTYEVVVDLSREEYYKEGELQFKSQDAHQFIETLARV</sequence>
<evidence type="ECO:0000313" key="1">
    <source>
        <dbReference type="EMBL" id="KAG8372325.1"/>
    </source>
</evidence>
<reference evidence="1" key="1">
    <citation type="submission" date="2019-10" db="EMBL/GenBank/DDBJ databases">
        <authorList>
            <person name="Zhang R."/>
            <person name="Pan Y."/>
            <person name="Wang J."/>
            <person name="Ma R."/>
            <person name="Yu S."/>
        </authorList>
    </citation>
    <scope>NUCLEOTIDE SEQUENCE</scope>
    <source>
        <strain evidence="1">LA-IB0</strain>
        <tissue evidence="1">Leaf</tissue>
    </source>
</reference>